<proteinExistence type="predicted"/>
<evidence type="ECO:0000313" key="1">
    <source>
        <dbReference type="EMBL" id="PQQ04034.1"/>
    </source>
</evidence>
<comment type="caution">
    <text evidence="1">The sequence shown here is derived from an EMBL/GenBank/DDBJ whole genome shotgun (WGS) entry which is preliminary data.</text>
</comment>
<organism evidence="1 2">
    <name type="scientific">Prunus yedoensis var. nudiflora</name>
    <dbReference type="NCBI Taxonomy" id="2094558"/>
    <lineage>
        <taxon>Eukaryota</taxon>
        <taxon>Viridiplantae</taxon>
        <taxon>Streptophyta</taxon>
        <taxon>Embryophyta</taxon>
        <taxon>Tracheophyta</taxon>
        <taxon>Spermatophyta</taxon>
        <taxon>Magnoliopsida</taxon>
        <taxon>eudicotyledons</taxon>
        <taxon>Gunneridae</taxon>
        <taxon>Pentapetalae</taxon>
        <taxon>rosids</taxon>
        <taxon>fabids</taxon>
        <taxon>Rosales</taxon>
        <taxon>Rosaceae</taxon>
        <taxon>Amygdaloideae</taxon>
        <taxon>Amygdaleae</taxon>
        <taxon>Prunus</taxon>
    </lineage>
</organism>
<accession>A0A314YI90</accession>
<gene>
    <name evidence="1" type="ORF">Pyn_06299</name>
</gene>
<protein>
    <submittedName>
        <fullName evidence="1">TMV resistance protein N-like isoform X1</fullName>
    </submittedName>
</protein>
<dbReference type="EMBL" id="PJQY01001283">
    <property type="protein sequence ID" value="PQQ04034.1"/>
    <property type="molecule type" value="Genomic_DNA"/>
</dbReference>
<name>A0A314YI90_PRUYE</name>
<dbReference type="Proteomes" id="UP000250321">
    <property type="component" value="Unassembled WGS sequence"/>
</dbReference>
<keyword evidence="2" id="KW-1185">Reference proteome</keyword>
<reference evidence="1 2" key="1">
    <citation type="submission" date="2018-02" db="EMBL/GenBank/DDBJ databases">
        <title>Draft genome of wild Prunus yedoensis var. nudiflora.</title>
        <authorList>
            <person name="Baek S."/>
            <person name="Kim J.-H."/>
            <person name="Choi K."/>
            <person name="Kim G.-B."/>
            <person name="Cho A."/>
            <person name="Jang H."/>
            <person name="Shin C.-H."/>
            <person name="Yu H.-J."/>
            <person name="Mun J.-H."/>
        </authorList>
    </citation>
    <scope>NUCLEOTIDE SEQUENCE [LARGE SCALE GENOMIC DNA]</scope>
    <source>
        <strain evidence="2">cv. Jeju island</strain>
        <tissue evidence="1">Leaf</tissue>
    </source>
</reference>
<dbReference type="OrthoDB" id="1645191at2759"/>
<sequence>MSATETLWEYECGKGRAKSSWLVPSYLPTVRVHLVRISKAVKSCGVHLVMPPG</sequence>
<dbReference type="AlphaFoldDB" id="A0A314YI90"/>
<evidence type="ECO:0000313" key="2">
    <source>
        <dbReference type="Proteomes" id="UP000250321"/>
    </source>
</evidence>